<dbReference type="Gene3D" id="3.40.250.10">
    <property type="entry name" value="Rhodanese-like domain"/>
    <property type="match status" value="1"/>
</dbReference>
<proteinExistence type="predicted"/>
<dbReference type="Gene3D" id="3.40.30.10">
    <property type="entry name" value="Glutaredoxin"/>
    <property type="match status" value="1"/>
</dbReference>
<gene>
    <name evidence="4" type="ORF">ICL07_09945</name>
</gene>
<evidence type="ECO:0000259" key="2">
    <source>
        <dbReference type="PROSITE" id="PS50206"/>
    </source>
</evidence>
<dbReference type="SUPFAM" id="SSF52821">
    <property type="entry name" value="Rhodanese/Cell cycle control phosphatase"/>
    <property type="match status" value="1"/>
</dbReference>
<protein>
    <submittedName>
        <fullName evidence="4">Thioredoxin fold domain-containing protein</fullName>
    </submittedName>
</protein>
<dbReference type="CDD" id="cd00158">
    <property type="entry name" value="RHOD"/>
    <property type="match status" value="1"/>
</dbReference>
<dbReference type="InterPro" id="IPR052367">
    <property type="entry name" value="Thiosulfate_ST/Rhodanese-like"/>
</dbReference>
<evidence type="ECO:0000313" key="5">
    <source>
        <dbReference type="Proteomes" id="UP000659124"/>
    </source>
</evidence>
<reference evidence="4 5" key="1">
    <citation type="submission" date="2020-09" db="EMBL/GenBank/DDBJ databases">
        <title>Genome sequences of type strains of Chitinophaga qingshengii and Chitinophaga varians.</title>
        <authorList>
            <person name="Kittiwongwattana C."/>
        </authorList>
    </citation>
    <scope>NUCLEOTIDE SEQUENCE [LARGE SCALE GENOMIC DNA]</scope>
    <source>
        <strain evidence="4 5">JCM 30026</strain>
    </source>
</reference>
<keyword evidence="5" id="KW-1185">Reference proteome</keyword>
<dbReference type="EMBL" id="JACVFC010000001">
    <property type="protein sequence ID" value="MBC9930695.1"/>
    <property type="molecule type" value="Genomic_DNA"/>
</dbReference>
<keyword evidence="1" id="KW-0732">Signal</keyword>
<dbReference type="SUPFAM" id="SSF52833">
    <property type="entry name" value="Thioredoxin-like"/>
    <property type="match status" value="1"/>
</dbReference>
<comment type="caution">
    <text evidence="4">The sequence shown here is derived from an EMBL/GenBank/DDBJ whole genome shotgun (WGS) entry which is preliminary data.</text>
</comment>
<feature type="domain" description="Thioredoxin" evidence="3">
    <location>
        <begin position="123"/>
        <end position="226"/>
    </location>
</feature>
<dbReference type="InterPro" id="IPR001763">
    <property type="entry name" value="Rhodanese-like_dom"/>
</dbReference>
<dbReference type="PROSITE" id="PS50206">
    <property type="entry name" value="RHODANESE_3"/>
    <property type="match status" value="1"/>
</dbReference>
<dbReference type="InterPro" id="IPR036873">
    <property type="entry name" value="Rhodanese-like_dom_sf"/>
</dbReference>
<organism evidence="4 5">
    <name type="scientific">Chitinophaga qingshengii</name>
    <dbReference type="NCBI Taxonomy" id="1569794"/>
    <lineage>
        <taxon>Bacteria</taxon>
        <taxon>Pseudomonadati</taxon>
        <taxon>Bacteroidota</taxon>
        <taxon>Chitinophagia</taxon>
        <taxon>Chitinophagales</taxon>
        <taxon>Chitinophagaceae</taxon>
        <taxon>Chitinophaga</taxon>
    </lineage>
</organism>
<feature type="domain" description="Rhodanese" evidence="2">
    <location>
        <begin position="33"/>
        <end position="124"/>
    </location>
</feature>
<dbReference type="InterPro" id="IPR013766">
    <property type="entry name" value="Thioredoxin_domain"/>
</dbReference>
<dbReference type="Proteomes" id="UP000659124">
    <property type="component" value="Unassembled WGS sequence"/>
</dbReference>
<dbReference type="InterPro" id="IPR036249">
    <property type="entry name" value="Thioredoxin-like_sf"/>
</dbReference>
<feature type="chain" id="PRO_5046422578" evidence="1">
    <location>
        <begin position="20"/>
        <end position="226"/>
    </location>
</feature>
<feature type="signal peptide" evidence="1">
    <location>
        <begin position="1"/>
        <end position="19"/>
    </location>
</feature>
<dbReference type="SMART" id="SM00450">
    <property type="entry name" value="RHOD"/>
    <property type="match status" value="1"/>
</dbReference>
<dbReference type="PROSITE" id="PS51352">
    <property type="entry name" value="THIOREDOXIN_2"/>
    <property type="match status" value="1"/>
</dbReference>
<dbReference type="CDD" id="cd02947">
    <property type="entry name" value="TRX_family"/>
    <property type="match status" value="1"/>
</dbReference>
<dbReference type="PANTHER" id="PTHR45431">
    <property type="entry name" value="RHODANESE-LIKE DOMAIN-CONTAINING PROTEIN 15, CHLOROPLASTIC"/>
    <property type="match status" value="1"/>
</dbReference>
<sequence>MYRFLVTALLLCTGGVLQAQQQEGAAAFSKDIRQPGVQVFDVRTAEEYNTGHLPNALQADYTNKTEFNDRVKYLDKQKPVYIYCLSGGRSSKAAQWMRENGFSKVIELENGVNAWKQAGLPLEGVNEKKPQLTMDAYNKGTAKGWVLTDVGAAWCPPCKQLEPVLTQFLKQHQQVKLMKVDGGNDTDVMKTIGAKGLPTLILYKDGKEVWRKQGVATAEELAAAVK</sequence>
<accession>A0ABR7TJP8</accession>
<dbReference type="Pfam" id="PF00085">
    <property type="entry name" value="Thioredoxin"/>
    <property type="match status" value="1"/>
</dbReference>
<evidence type="ECO:0000259" key="3">
    <source>
        <dbReference type="PROSITE" id="PS51352"/>
    </source>
</evidence>
<name>A0ABR7TJP8_9BACT</name>
<evidence type="ECO:0000313" key="4">
    <source>
        <dbReference type="EMBL" id="MBC9930695.1"/>
    </source>
</evidence>
<dbReference type="RefSeq" id="WP_188087756.1">
    <property type="nucleotide sequence ID" value="NZ_JACVFC010000001.1"/>
</dbReference>
<dbReference type="PANTHER" id="PTHR45431:SF3">
    <property type="entry name" value="RHODANESE-LIKE DOMAIN-CONTAINING PROTEIN 15, CHLOROPLASTIC"/>
    <property type="match status" value="1"/>
</dbReference>
<evidence type="ECO:0000256" key="1">
    <source>
        <dbReference type="SAM" id="SignalP"/>
    </source>
</evidence>
<dbReference type="Pfam" id="PF00581">
    <property type="entry name" value="Rhodanese"/>
    <property type="match status" value="1"/>
</dbReference>